<dbReference type="InParanoid" id="Q5KDX0"/>
<dbReference type="GO" id="GO:0071944">
    <property type="term" value="C:cell periphery"/>
    <property type="evidence" value="ECO:0007669"/>
    <property type="project" value="UniProtKB-ARBA"/>
</dbReference>
<dbReference type="OrthoDB" id="2576541at2759"/>
<dbReference type="OMA" id="ICHLDAC"/>
<dbReference type="KEGG" id="cne:CNG02510"/>
<feature type="region of interest" description="Disordered" evidence="5">
    <location>
        <begin position="325"/>
        <end position="412"/>
    </location>
</feature>
<dbReference type="Proteomes" id="UP000002149">
    <property type="component" value="Chromosome 7"/>
</dbReference>
<sequence>MRLSTTLPLILFPTLTLAHADRIHPAHRRHLARSGSGGYGKRAPALLDDLSGLLDGDSGSTSSAASSTSTTSSAPSSSSSSQSSVTPTSTAVTTTSRDEVTSTSVASSSLPSTSSASPTSTSTTSTEVSSFTAGPSENVTSSTASSFDPTSTASSSSTEQSLAPSATSTTSTSSVAAESTVSPSTSASVQYTTDAAGQTQLVTVILTQSVDDATRSADAATASATSTAATQSGGNKFPTGAIIGICVGVGAAILALIALAVWRMKRRGGEEDEAIRWPELNRHGDSDAHHALPARATGQHGFETNPLERSLSSSSELQYADYPVASHPDYDLPQHSPMPMALNGSSFGASSSLEDDYALSEKYPPASPHPPSHDDHDNYTSMPPPVQSQASVGLGMGGAIFGHATTPEEEDPYGGVQMTQLDHGVTYQGMTSPEYGHQPMPNPHDYR</sequence>
<evidence type="ECO:0000256" key="5">
    <source>
        <dbReference type="SAM" id="MobiDB-lite"/>
    </source>
</evidence>
<evidence type="ECO:0000256" key="4">
    <source>
        <dbReference type="ARBA" id="ARBA00023136"/>
    </source>
</evidence>
<keyword evidence="2 6" id="KW-0812">Transmembrane</keyword>
<accession>Q5KDX0</accession>
<protein>
    <recommendedName>
        <fullName evidence="10">Mid2 domain-containing protein</fullName>
    </recommendedName>
</protein>
<evidence type="ECO:0000256" key="6">
    <source>
        <dbReference type="SAM" id="Phobius"/>
    </source>
</evidence>
<dbReference type="GeneID" id="3258925"/>
<evidence type="ECO:0000313" key="8">
    <source>
        <dbReference type="EMBL" id="AAW44686.1"/>
    </source>
</evidence>
<gene>
    <name evidence="8" type="ordered locus">CNG02510</name>
</gene>
<evidence type="ECO:0000256" key="7">
    <source>
        <dbReference type="SAM" id="SignalP"/>
    </source>
</evidence>
<dbReference type="PANTHER" id="PTHR15549">
    <property type="entry name" value="PAIRED IMMUNOGLOBULIN-LIKE TYPE 2 RECEPTOR"/>
    <property type="match status" value="1"/>
</dbReference>
<evidence type="ECO:0008006" key="10">
    <source>
        <dbReference type="Google" id="ProtNLM"/>
    </source>
</evidence>
<name>Q5KDX0_CRYD1</name>
<feature type="signal peptide" evidence="7">
    <location>
        <begin position="1"/>
        <end position="20"/>
    </location>
</feature>
<dbReference type="PANTHER" id="PTHR15549:SF30">
    <property type="entry name" value="MID2 DOMAIN-CONTAINING PROTEIN"/>
    <property type="match status" value="1"/>
</dbReference>
<dbReference type="PaxDb" id="214684-Q5KDX0"/>
<dbReference type="eggNOG" id="ENOG502S80A">
    <property type="taxonomic scope" value="Eukaryota"/>
</dbReference>
<feature type="compositionally biased region" description="Polar residues" evidence="5">
    <location>
        <begin position="343"/>
        <end position="352"/>
    </location>
</feature>
<feature type="transmembrane region" description="Helical" evidence="6">
    <location>
        <begin position="241"/>
        <end position="262"/>
    </location>
</feature>
<dbReference type="InterPro" id="IPR051694">
    <property type="entry name" value="Immunoregulatory_rcpt-like"/>
</dbReference>
<reference evidence="8 9" key="1">
    <citation type="journal article" date="2005" name="Science">
        <title>The genome of the basidiomycetous yeast and human pathogen Cryptococcus neoformans.</title>
        <authorList>
            <person name="Loftus B.J."/>
            <person name="Fung E."/>
            <person name="Roncaglia P."/>
            <person name="Rowley D."/>
            <person name="Amedeo P."/>
            <person name="Bruno D."/>
            <person name="Vamathevan J."/>
            <person name="Miranda M."/>
            <person name="Anderson I.J."/>
            <person name="Fraser J.A."/>
            <person name="Allen J.E."/>
            <person name="Bosdet I.E."/>
            <person name="Brent M.R."/>
            <person name="Chiu R."/>
            <person name="Doering T.L."/>
            <person name="Donlin M.J."/>
            <person name="D'Souza C.A."/>
            <person name="Fox D.S."/>
            <person name="Grinberg V."/>
            <person name="Fu J."/>
            <person name="Fukushima M."/>
            <person name="Haas B.J."/>
            <person name="Huang J.C."/>
            <person name="Janbon G."/>
            <person name="Jones S.J."/>
            <person name="Koo H.L."/>
            <person name="Krzywinski M.I."/>
            <person name="Kwon-Chung J.K."/>
            <person name="Lengeler K.B."/>
            <person name="Maiti R."/>
            <person name="Marra M.A."/>
            <person name="Marra R.E."/>
            <person name="Mathewson C.A."/>
            <person name="Mitchell T.G."/>
            <person name="Pertea M."/>
            <person name="Riggs F.R."/>
            <person name="Salzberg S.L."/>
            <person name="Schein J.E."/>
            <person name="Shvartsbeyn A."/>
            <person name="Shin H."/>
            <person name="Shumway M."/>
            <person name="Specht C.A."/>
            <person name="Suh B.B."/>
            <person name="Tenney A."/>
            <person name="Utterback T.R."/>
            <person name="Wickes B.L."/>
            <person name="Wortman J.R."/>
            <person name="Wye N.H."/>
            <person name="Kronstad J.W."/>
            <person name="Lodge J.K."/>
            <person name="Heitman J."/>
            <person name="Davis R.W."/>
            <person name="Fraser C.M."/>
            <person name="Hyman R.W."/>
        </authorList>
    </citation>
    <scope>NUCLEOTIDE SEQUENCE [LARGE SCALE GENOMIC DNA]</scope>
    <source>
        <strain evidence="9">JEC21 / ATCC MYA-565</strain>
    </source>
</reference>
<dbReference type="RefSeq" id="XP_571993.1">
    <property type="nucleotide sequence ID" value="XM_571993.1"/>
</dbReference>
<evidence type="ECO:0000256" key="2">
    <source>
        <dbReference type="ARBA" id="ARBA00022692"/>
    </source>
</evidence>
<dbReference type="HOGENOM" id="CLU_615407_0_0_1"/>
<feature type="chain" id="PRO_5004258164" description="Mid2 domain-containing protein" evidence="7">
    <location>
        <begin position="21"/>
        <end position="447"/>
    </location>
</feature>
<keyword evidence="4 6" id="KW-0472">Membrane</keyword>
<dbReference type="VEuPathDB" id="FungiDB:CNG02510"/>
<feature type="region of interest" description="Disordered" evidence="5">
    <location>
        <begin position="56"/>
        <end position="187"/>
    </location>
</feature>
<keyword evidence="3 6" id="KW-1133">Transmembrane helix</keyword>
<keyword evidence="7" id="KW-0732">Signal</keyword>
<dbReference type="AlphaFoldDB" id="Q5KDX0"/>
<dbReference type="GO" id="GO:0016020">
    <property type="term" value="C:membrane"/>
    <property type="evidence" value="ECO:0007669"/>
    <property type="project" value="UniProtKB-SubCell"/>
</dbReference>
<organism evidence="8 9">
    <name type="scientific">Cryptococcus deneoformans (strain JEC21 / ATCC MYA-565)</name>
    <name type="common">Cryptococcus neoformans var. neoformans serotype D</name>
    <dbReference type="NCBI Taxonomy" id="214684"/>
    <lineage>
        <taxon>Eukaryota</taxon>
        <taxon>Fungi</taxon>
        <taxon>Dikarya</taxon>
        <taxon>Basidiomycota</taxon>
        <taxon>Agaricomycotina</taxon>
        <taxon>Tremellomycetes</taxon>
        <taxon>Tremellales</taxon>
        <taxon>Cryptococcaceae</taxon>
        <taxon>Cryptococcus</taxon>
        <taxon>Cryptococcus neoformans species complex</taxon>
    </lineage>
</organism>
<keyword evidence="9" id="KW-1185">Reference proteome</keyword>
<evidence type="ECO:0000313" key="9">
    <source>
        <dbReference type="Proteomes" id="UP000002149"/>
    </source>
</evidence>
<feature type="compositionally biased region" description="Low complexity" evidence="5">
    <location>
        <begin position="56"/>
        <end position="130"/>
    </location>
</feature>
<feature type="compositionally biased region" description="Low complexity" evidence="5">
    <location>
        <begin position="140"/>
        <end position="187"/>
    </location>
</feature>
<dbReference type="STRING" id="214684.Q5KDX0"/>
<comment type="subcellular location">
    <subcellularLocation>
        <location evidence="1">Membrane</location>
        <topology evidence="1">Single-pass membrane protein</topology>
    </subcellularLocation>
</comment>
<evidence type="ECO:0000256" key="3">
    <source>
        <dbReference type="ARBA" id="ARBA00022989"/>
    </source>
</evidence>
<evidence type="ECO:0000256" key="1">
    <source>
        <dbReference type="ARBA" id="ARBA00004167"/>
    </source>
</evidence>
<dbReference type="EMBL" id="AE017347">
    <property type="protein sequence ID" value="AAW44686.1"/>
    <property type="molecule type" value="Genomic_DNA"/>
</dbReference>
<proteinExistence type="predicted"/>